<name>A0AAP0KCC3_9MAGN</name>
<dbReference type="AlphaFoldDB" id="A0AAP0KCC3"/>
<evidence type="ECO:0000313" key="4">
    <source>
        <dbReference type="EMBL" id="KAK9150016.1"/>
    </source>
</evidence>
<keyword evidence="5" id="KW-1185">Reference proteome</keyword>
<dbReference type="GO" id="GO:0000287">
    <property type="term" value="F:magnesium ion binding"/>
    <property type="evidence" value="ECO:0007669"/>
    <property type="project" value="InterPro"/>
</dbReference>
<feature type="domain" description="Terpene synthase metal-binding" evidence="3">
    <location>
        <begin position="38"/>
        <end position="208"/>
    </location>
</feature>
<dbReference type="PANTHER" id="PTHR31739:SF25">
    <property type="entry name" value="(E,E)-GERANYLLINALOOL SYNTHASE"/>
    <property type="match status" value="1"/>
</dbReference>
<dbReference type="Proteomes" id="UP001420932">
    <property type="component" value="Unassembled WGS sequence"/>
</dbReference>
<dbReference type="InterPro" id="IPR008949">
    <property type="entry name" value="Isoprenoid_synthase_dom_sf"/>
</dbReference>
<protein>
    <recommendedName>
        <fullName evidence="3">Terpene synthase metal-binding domain-containing protein</fullName>
    </recommendedName>
</protein>
<dbReference type="InterPro" id="IPR005630">
    <property type="entry name" value="Terpene_synthase_metal-bd"/>
</dbReference>
<evidence type="ECO:0000313" key="5">
    <source>
        <dbReference type="Proteomes" id="UP001420932"/>
    </source>
</evidence>
<dbReference type="Gene3D" id="1.10.600.10">
    <property type="entry name" value="Farnesyl Diphosphate Synthase"/>
    <property type="match status" value="1"/>
</dbReference>
<proteinExistence type="predicted"/>
<gene>
    <name evidence="4" type="ORF">Syun_008325</name>
</gene>
<dbReference type="GO" id="GO:0016102">
    <property type="term" value="P:diterpenoid biosynthetic process"/>
    <property type="evidence" value="ECO:0007669"/>
    <property type="project" value="TreeGrafter"/>
</dbReference>
<evidence type="ECO:0000256" key="2">
    <source>
        <dbReference type="ARBA" id="ARBA00022842"/>
    </source>
</evidence>
<keyword evidence="1" id="KW-0479">Metal-binding</keyword>
<keyword evidence="2" id="KW-0460">Magnesium</keyword>
<dbReference type="InterPro" id="IPR050148">
    <property type="entry name" value="Terpene_synthase-like"/>
</dbReference>
<sequence>MTKASFSRSMSSPRKAALLKLAGRAFTFRQSVYMSELEKLTRWDGKSLKGHARIIFDALFDLVRDVVAKFSIEQRLDMAKLFQDLWYHTFESWMTEAKWSRSAHIASTDEYLQTGMTSIAAHVVVLMAACSMDPTLPLHTIKTCTDHTITKLLMVSCRLLNDIQSYEKEEKDGKMNLVTLHMKDVNAEEDIHNSIVYVKEILESQKKDFIEHVLMDDICDMPKPLKQLHFGCLKTFQMFFNSSNGFDSEIEMIDAINKAIYLPIDIGIEESLSSPSSMPQKISNLNGTEKKLSTKKRTTLTLNATLNSQRFPSISWASSNFFAIQASAGLKFNLPKMSPKYCLI</sequence>
<dbReference type="GO" id="GO:0010333">
    <property type="term" value="F:terpene synthase activity"/>
    <property type="evidence" value="ECO:0007669"/>
    <property type="project" value="InterPro"/>
</dbReference>
<reference evidence="4 5" key="1">
    <citation type="submission" date="2024-01" db="EMBL/GenBank/DDBJ databases">
        <title>Genome assemblies of Stephania.</title>
        <authorList>
            <person name="Yang L."/>
        </authorList>
    </citation>
    <scope>NUCLEOTIDE SEQUENCE [LARGE SCALE GENOMIC DNA]</scope>
    <source>
        <strain evidence="4">YNDBR</strain>
        <tissue evidence="4">Leaf</tissue>
    </source>
</reference>
<evidence type="ECO:0000259" key="3">
    <source>
        <dbReference type="Pfam" id="PF03936"/>
    </source>
</evidence>
<dbReference type="PANTHER" id="PTHR31739">
    <property type="entry name" value="ENT-COPALYL DIPHOSPHATE SYNTHASE, CHLOROPLASTIC"/>
    <property type="match status" value="1"/>
</dbReference>
<dbReference type="Pfam" id="PF03936">
    <property type="entry name" value="Terpene_synth_C"/>
    <property type="match status" value="1"/>
</dbReference>
<comment type="caution">
    <text evidence="4">The sequence shown here is derived from an EMBL/GenBank/DDBJ whole genome shotgun (WGS) entry which is preliminary data.</text>
</comment>
<organism evidence="4 5">
    <name type="scientific">Stephania yunnanensis</name>
    <dbReference type="NCBI Taxonomy" id="152371"/>
    <lineage>
        <taxon>Eukaryota</taxon>
        <taxon>Viridiplantae</taxon>
        <taxon>Streptophyta</taxon>
        <taxon>Embryophyta</taxon>
        <taxon>Tracheophyta</taxon>
        <taxon>Spermatophyta</taxon>
        <taxon>Magnoliopsida</taxon>
        <taxon>Ranunculales</taxon>
        <taxon>Menispermaceae</taxon>
        <taxon>Menispermoideae</taxon>
        <taxon>Cissampelideae</taxon>
        <taxon>Stephania</taxon>
    </lineage>
</organism>
<dbReference type="SUPFAM" id="SSF48576">
    <property type="entry name" value="Terpenoid synthases"/>
    <property type="match status" value="1"/>
</dbReference>
<dbReference type="EMBL" id="JBBNAF010000004">
    <property type="protein sequence ID" value="KAK9150016.1"/>
    <property type="molecule type" value="Genomic_DNA"/>
</dbReference>
<accession>A0AAP0KCC3</accession>
<evidence type="ECO:0000256" key="1">
    <source>
        <dbReference type="ARBA" id="ARBA00022723"/>
    </source>
</evidence>